<accession>G2EH64</accession>
<keyword evidence="6 12" id="KW-0732">Signal</keyword>
<feature type="chain" id="PRO_5003429610" evidence="12">
    <location>
        <begin position="23"/>
        <end position="867"/>
    </location>
</feature>
<feature type="signal peptide" evidence="12">
    <location>
        <begin position="1"/>
        <end position="22"/>
    </location>
</feature>
<evidence type="ECO:0000256" key="8">
    <source>
        <dbReference type="ARBA" id="ARBA00023065"/>
    </source>
</evidence>
<dbReference type="AlphaFoldDB" id="G2EH64"/>
<evidence type="ECO:0000256" key="5">
    <source>
        <dbReference type="ARBA" id="ARBA00022692"/>
    </source>
</evidence>
<keyword evidence="5 11" id="KW-0812">Transmembrane</keyword>
<evidence type="ECO:0000256" key="10">
    <source>
        <dbReference type="ARBA" id="ARBA00023237"/>
    </source>
</evidence>
<evidence type="ECO:0000256" key="2">
    <source>
        <dbReference type="ARBA" id="ARBA00022448"/>
    </source>
</evidence>
<dbReference type="eggNOG" id="COG4772">
    <property type="taxonomic scope" value="Bacteria"/>
</dbReference>
<reference evidence="14 15" key="1">
    <citation type="journal article" date="2008" name="Int. J. Syst. Evol. Microbiol.">
        <title>Bizionia argentinensis sp. nov., isolated from surface marine water in Antarctica.</title>
        <authorList>
            <person name="Bercovich A."/>
            <person name="Vazquez S.C."/>
            <person name="Yankilevich P."/>
            <person name="Coria S.H."/>
            <person name="Foti M."/>
            <person name="Hernandez E."/>
            <person name="Vidal A."/>
            <person name="Ruberto L."/>
            <person name="Melo C."/>
            <person name="Marenssi S."/>
            <person name="Criscuolo M."/>
            <person name="Memoli M."/>
            <person name="Arguelles M."/>
            <person name="Mac Cormack W.P."/>
        </authorList>
    </citation>
    <scope>NUCLEOTIDE SEQUENCE [LARGE SCALE GENOMIC DNA]</scope>
    <source>
        <strain evidence="14 15">JUB59</strain>
    </source>
</reference>
<dbReference type="Pfam" id="PF13715">
    <property type="entry name" value="CarbopepD_reg_2"/>
    <property type="match status" value="1"/>
</dbReference>
<dbReference type="GO" id="GO:0015344">
    <property type="term" value="F:siderophore uptake transmembrane transporter activity"/>
    <property type="evidence" value="ECO:0007669"/>
    <property type="project" value="TreeGrafter"/>
</dbReference>
<dbReference type="InterPro" id="IPR012910">
    <property type="entry name" value="Plug_dom"/>
</dbReference>
<evidence type="ECO:0000256" key="3">
    <source>
        <dbReference type="ARBA" id="ARBA00022452"/>
    </source>
</evidence>
<dbReference type="PROSITE" id="PS52016">
    <property type="entry name" value="TONB_DEPENDENT_REC_3"/>
    <property type="match status" value="1"/>
</dbReference>
<comment type="similarity">
    <text evidence="11">Belongs to the TonB-dependent receptor family.</text>
</comment>
<protein>
    <submittedName>
        <fullName evidence="14">TonB-dependent receptor</fullName>
    </submittedName>
</protein>
<keyword evidence="10 11" id="KW-0998">Cell outer membrane</keyword>
<evidence type="ECO:0000313" key="14">
    <source>
        <dbReference type="EMBL" id="EGV42262.1"/>
    </source>
</evidence>
<evidence type="ECO:0000256" key="6">
    <source>
        <dbReference type="ARBA" id="ARBA00022729"/>
    </source>
</evidence>
<evidence type="ECO:0000256" key="7">
    <source>
        <dbReference type="ARBA" id="ARBA00023004"/>
    </source>
</evidence>
<evidence type="ECO:0000259" key="13">
    <source>
        <dbReference type="Pfam" id="PF07715"/>
    </source>
</evidence>
<dbReference type="InterPro" id="IPR008969">
    <property type="entry name" value="CarboxyPept-like_regulatory"/>
</dbReference>
<dbReference type="OrthoDB" id="1453181at2"/>
<dbReference type="Gene3D" id="2.40.170.20">
    <property type="entry name" value="TonB-dependent receptor, beta-barrel domain"/>
    <property type="match status" value="1"/>
</dbReference>
<evidence type="ECO:0000256" key="4">
    <source>
        <dbReference type="ARBA" id="ARBA00022496"/>
    </source>
</evidence>
<dbReference type="InterPro" id="IPR036942">
    <property type="entry name" value="Beta-barrel_TonB_sf"/>
</dbReference>
<dbReference type="RefSeq" id="WP_008639729.1">
    <property type="nucleotide sequence ID" value="NZ_AFXZ01000067.1"/>
</dbReference>
<dbReference type="Gene3D" id="2.170.130.10">
    <property type="entry name" value="TonB-dependent receptor, plug domain"/>
    <property type="match status" value="1"/>
</dbReference>
<comment type="subcellular location">
    <subcellularLocation>
        <location evidence="1 11">Cell outer membrane</location>
        <topology evidence="1 11">Multi-pass membrane protein</topology>
    </subcellularLocation>
</comment>
<dbReference type="Proteomes" id="UP000003730">
    <property type="component" value="Unassembled WGS sequence"/>
</dbReference>
<evidence type="ECO:0000256" key="12">
    <source>
        <dbReference type="SAM" id="SignalP"/>
    </source>
</evidence>
<name>G2EH64_9FLAO</name>
<keyword evidence="2 11" id="KW-0813">Transport</keyword>
<dbReference type="PANTHER" id="PTHR32552">
    <property type="entry name" value="FERRICHROME IRON RECEPTOR-RELATED"/>
    <property type="match status" value="1"/>
</dbReference>
<keyword evidence="3 11" id="KW-1134">Transmembrane beta strand</keyword>
<dbReference type="Gene3D" id="2.60.40.1120">
    <property type="entry name" value="Carboxypeptidase-like, regulatory domain"/>
    <property type="match status" value="1"/>
</dbReference>
<dbReference type="STRING" id="1046627.BZARG_451"/>
<keyword evidence="14" id="KW-0675">Receptor</keyword>
<dbReference type="SUPFAM" id="SSF56935">
    <property type="entry name" value="Porins"/>
    <property type="match status" value="1"/>
</dbReference>
<evidence type="ECO:0000256" key="1">
    <source>
        <dbReference type="ARBA" id="ARBA00004571"/>
    </source>
</evidence>
<organism evidence="14 15">
    <name type="scientific">Bizionia argentinensis JUB59</name>
    <dbReference type="NCBI Taxonomy" id="1046627"/>
    <lineage>
        <taxon>Bacteria</taxon>
        <taxon>Pseudomonadati</taxon>
        <taxon>Bacteroidota</taxon>
        <taxon>Flavobacteriia</taxon>
        <taxon>Flavobacteriales</taxon>
        <taxon>Flavobacteriaceae</taxon>
        <taxon>Bizionia</taxon>
    </lineage>
</organism>
<gene>
    <name evidence="14" type="ORF">BZARG_451</name>
</gene>
<evidence type="ECO:0000313" key="15">
    <source>
        <dbReference type="Proteomes" id="UP000003730"/>
    </source>
</evidence>
<comment type="caution">
    <text evidence="14">The sequence shown here is derived from an EMBL/GenBank/DDBJ whole genome shotgun (WGS) entry which is preliminary data.</text>
</comment>
<dbReference type="InterPro" id="IPR039426">
    <property type="entry name" value="TonB-dep_rcpt-like"/>
</dbReference>
<dbReference type="PATRIC" id="fig|1046627.3.peg.2842"/>
<keyword evidence="4" id="KW-0410">Iron transport</keyword>
<dbReference type="EMBL" id="AFXZ01000067">
    <property type="protein sequence ID" value="EGV42262.1"/>
    <property type="molecule type" value="Genomic_DNA"/>
</dbReference>
<dbReference type="GO" id="GO:0009279">
    <property type="term" value="C:cell outer membrane"/>
    <property type="evidence" value="ECO:0007669"/>
    <property type="project" value="UniProtKB-SubCell"/>
</dbReference>
<dbReference type="Pfam" id="PF07715">
    <property type="entry name" value="Plug"/>
    <property type="match status" value="1"/>
</dbReference>
<keyword evidence="9 11" id="KW-0472">Membrane</keyword>
<dbReference type="InterPro" id="IPR037066">
    <property type="entry name" value="Plug_dom_sf"/>
</dbReference>
<dbReference type="SUPFAM" id="SSF49464">
    <property type="entry name" value="Carboxypeptidase regulatory domain-like"/>
    <property type="match status" value="1"/>
</dbReference>
<keyword evidence="8" id="KW-0406">Ion transport</keyword>
<proteinExistence type="inferred from homology"/>
<feature type="domain" description="TonB-dependent receptor plug" evidence="13">
    <location>
        <begin position="120"/>
        <end position="228"/>
    </location>
</feature>
<evidence type="ECO:0000256" key="9">
    <source>
        <dbReference type="ARBA" id="ARBA00023136"/>
    </source>
</evidence>
<keyword evidence="15" id="KW-1185">Reference proteome</keyword>
<keyword evidence="7" id="KW-0408">Iron</keyword>
<dbReference type="PANTHER" id="PTHR32552:SF68">
    <property type="entry name" value="FERRICHROME OUTER MEMBRANE TRANSPORTER_PHAGE RECEPTOR"/>
    <property type="match status" value="1"/>
</dbReference>
<evidence type="ECO:0000256" key="11">
    <source>
        <dbReference type="PROSITE-ProRule" id="PRU01360"/>
    </source>
</evidence>
<sequence>MKKITRLLFLAVAFLFTGITMAQSTVTGTIMDAEMNAPLPGANIIEKGTTNGVSSDFDGKFTITTRSVNTILVVSYVGYEAKTYTITGTRDLGQIALNSDNTLEEVVIVGSGVIDLAEDRATPIAVSTIKRSEIQERAVGNVEVSEIIKNTPSVYVSGQSGFGDSQLFLRGFDQTNIAVLLNGQPVNGMEDGKVYWSNWAGIADVANGVQVQRGLGSSKLAISSVGGTMNLIMKSTDRTKGGFARFMGGNDSYFKGTVSYDTGLNENGWSFSVLLDHWQAHRKWAQGTFGSGQTYFLSAGYKPNENHTFNVLLTGAPQQHGQRWSQSEETLKETPKFNQHWGYTEGLNGNQYSEKIQSERTNYYHKPVFNLNWDWELSEKSELSTVAYASWGRGGGTGDRGRGRLRTADGQMDYFAIEQQALADNNGIGNESGESNSSYIRRSSVNNHSWYGLVTNFSHDLTDNLSFNVGADIRLYRGDHFRQATDFYGLSGWANDRPDGGIITETFDAKPWASLFNYADKDQRMAYDYSENINYQGAFGQIEYANDNFSVFFQGAVSNQSYQRDGRFDNGGGEGLGKSEKLNKMGYNLKGGVSYAIDPATSRIYLNAGFYSRQPFLDNIFKDIRGSNQILSPEVDNEEITSIELGYKFKVENFRADFNFYYTDWDNRVILGFDRLDNGTPNDDTDDIEINIFDRGVRQIHRGVELDMEYRLSNILSLTGYLSGGSWEYDGTSDVSVYDDRTGNLISETSGTNRDGIKITNAPQFTAGFGARAKVTDGLSLYGNINYYERIFMNDGNDVQTENVGTLRPYSMTDLGLSYNFEFGGQRLTLVGNVYNLFDQERIQFTDNFGVVKSNGMTFNASVKYIF</sequence>